<reference evidence="1" key="1">
    <citation type="journal article" date="2020" name="Stud. Mycol.">
        <title>101 Dothideomycetes genomes: a test case for predicting lifestyles and emergence of pathogens.</title>
        <authorList>
            <person name="Haridas S."/>
            <person name="Albert R."/>
            <person name="Binder M."/>
            <person name="Bloem J."/>
            <person name="Labutti K."/>
            <person name="Salamov A."/>
            <person name="Andreopoulos B."/>
            <person name="Baker S."/>
            <person name="Barry K."/>
            <person name="Bills G."/>
            <person name="Bluhm B."/>
            <person name="Cannon C."/>
            <person name="Castanera R."/>
            <person name="Culley D."/>
            <person name="Daum C."/>
            <person name="Ezra D."/>
            <person name="Gonzalez J."/>
            <person name="Henrissat B."/>
            <person name="Kuo A."/>
            <person name="Liang C."/>
            <person name="Lipzen A."/>
            <person name="Lutzoni F."/>
            <person name="Magnuson J."/>
            <person name="Mondo S."/>
            <person name="Nolan M."/>
            <person name="Ohm R."/>
            <person name="Pangilinan J."/>
            <person name="Park H.-J."/>
            <person name="Ramirez L."/>
            <person name="Alfaro M."/>
            <person name="Sun H."/>
            <person name="Tritt A."/>
            <person name="Yoshinaga Y."/>
            <person name="Zwiers L.-H."/>
            <person name="Turgeon B."/>
            <person name="Goodwin S."/>
            <person name="Spatafora J."/>
            <person name="Crous P."/>
            <person name="Grigoriev I."/>
        </authorList>
    </citation>
    <scope>NUCLEOTIDE SEQUENCE</scope>
    <source>
        <strain evidence="1">CBS 262.69</strain>
    </source>
</reference>
<evidence type="ECO:0000313" key="1">
    <source>
        <dbReference type="EMBL" id="KAF2404112.1"/>
    </source>
</evidence>
<dbReference type="EMBL" id="ML996688">
    <property type="protein sequence ID" value="KAF2404112.1"/>
    <property type="molecule type" value="Genomic_DNA"/>
</dbReference>
<name>A0A6G1I770_9PEZI</name>
<organism evidence="1 2">
    <name type="scientific">Trichodelitschia bisporula</name>
    <dbReference type="NCBI Taxonomy" id="703511"/>
    <lineage>
        <taxon>Eukaryota</taxon>
        <taxon>Fungi</taxon>
        <taxon>Dikarya</taxon>
        <taxon>Ascomycota</taxon>
        <taxon>Pezizomycotina</taxon>
        <taxon>Dothideomycetes</taxon>
        <taxon>Dothideomycetes incertae sedis</taxon>
        <taxon>Phaeotrichales</taxon>
        <taxon>Phaeotrichaceae</taxon>
        <taxon>Trichodelitschia</taxon>
    </lineage>
</organism>
<evidence type="ECO:0000313" key="2">
    <source>
        <dbReference type="Proteomes" id="UP000799640"/>
    </source>
</evidence>
<protein>
    <submittedName>
        <fullName evidence="1">Uncharacterized protein</fullName>
    </submittedName>
</protein>
<sequence length="99" mass="10994">MLQLVCNPDTAVRTGLSFFASTSPRHYDVYRRVPRTALRFSSLPLKWREEAAARTVHVSIAWVAFLFGGDLGGGHDRASASRPQTAERQLPCLLPCHSL</sequence>
<feature type="non-terminal residue" evidence="1">
    <location>
        <position position="99"/>
    </location>
</feature>
<dbReference type="Proteomes" id="UP000799640">
    <property type="component" value="Unassembled WGS sequence"/>
</dbReference>
<gene>
    <name evidence="1" type="ORF">EJ06DRAFT_526213</name>
</gene>
<accession>A0A6G1I770</accession>
<dbReference type="AlphaFoldDB" id="A0A6G1I770"/>
<keyword evidence="2" id="KW-1185">Reference proteome</keyword>
<proteinExistence type="predicted"/>